<proteinExistence type="predicted"/>
<feature type="region of interest" description="Disordered" evidence="1">
    <location>
        <begin position="104"/>
        <end position="242"/>
    </location>
</feature>
<keyword evidence="3" id="KW-1185">Reference proteome</keyword>
<feature type="compositionally biased region" description="Low complexity" evidence="1">
    <location>
        <begin position="387"/>
        <end position="403"/>
    </location>
</feature>
<accession>A0A9P5PZI5</accession>
<evidence type="ECO:0000313" key="2">
    <source>
        <dbReference type="EMBL" id="KAF9075494.1"/>
    </source>
</evidence>
<sequence length="419" mass="45151">MVLIEVDRDFTNHKILLGEHRWAEFLQNPNEEEKPCCTRIFYSNHSDYRSWNTISVQDKWFDEWSINNSIVKQPYPLTHWCQVPVEGATNKKMCRMLPVSLFPPPAKESKPTVGSKAWAQSTIAPKPDSLEAQRSTWNSGRPSSVNKVPSHSKAASTARSQNSVSVNSSATPKAPSTPKAGQSARRSNPPLVAGAKNARRATPKLAAATQHPPDLSASRANPPSAPPGLARNTSSGSGSSNIASNVAADRAVMANAQYDDLLAGTGHLTVSDGTPFGIALDEDLDYESSVASWETPHSNGDAIYSAEAENIKQNLEELEGKLECSVHGAICPRGICVVYSALRRKNERAKQNARGSGVGKKRKSKSSSNRDDASGEMNSVNTHSRAASVNSSVHITSSSASATEPVTVPFDHNNEDSPW</sequence>
<evidence type="ECO:0000256" key="1">
    <source>
        <dbReference type="SAM" id="MobiDB-lite"/>
    </source>
</evidence>
<name>A0A9P5PZI5_9AGAR</name>
<dbReference type="OrthoDB" id="3243413at2759"/>
<feature type="compositionally biased region" description="Polar residues" evidence="1">
    <location>
        <begin position="376"/>
        <end position="385"/>
    </location>
</feature>
<dbReference type="EMBL" id="JADNRY010000009">
    <property type="protein sequence ID" value="KAF9075494.1"/>
    <property type="molecule type" value="Genomic_DNA"/>
</dbReference>
<gene>
    <name evidence="2" type="ORF">BDP27DRAFT_1358681</name>
</gene>
<feature type="region of interest" description="Disordered" evidence="1">
    <location>
        <begin position="347"/>
        <end position="419"/>
    </location>
</feature>
<feature type="compositionally biased region" description="Polar residues" evidence="1">
    <location>
        <begin position="132"/>
        <end position="171"/>
    </location>
</feature>
<dbReference type="Proteomes" id="UP000772434">
    <property type="component" value="Unassembled WGS sequence"/>
</dbReference>
<evidence type="ECO:0000313" key="3">
    <source>
        <dbReference type="Proteomes" id="UP000772434"/>
    </source>
</evidence>
<reference evidence="2" key="1">
    <citation type="submission" date="2020-11" db="EMBL/GenBank/DDBJ databases">
        <authorList>
            <consortium name="DOE Joint Genome Institute"/>
            <person name="Ahrendt S."/>
            <person name="Riley R."/>
            <person name="Andreopoulos W."/>
            <person name="Labutti K."/>
            <person name="Pangilinan J."/>
            <person name="Ruiz-Duenas F.J."/>
            <person name="Barrasa J.M."/>
            <person name="Sanchez-Garcia M."/>
            <person name="Camarero S."/>
            <person name="Miyauchi S."/>
            <person name="Serrano A."/>
            <person name="Linde D."/>
            <person name="Babiker R."/>
            <person name="Drula E."/>
            <person name="Ayuso-Fernandez I."/>
            <person name="Pacheco R."/>
            <person name="Padilla G."/>
            <person name="Ferreira P."/>
            <person name="Barriuso J."/>
            <person name="Kellner H."/>
            <person name="Castanera R."/>
            <person name="Alfaro M."/>
            <person name="Ramirez L."/>
            <person name="Pisabarro A.G."/>
            <person name="Kuo A."/>
            <person name="Tritt A."/>
            <person name="Lipzen A."/>
            <person name="He G."/>
            <person name="Yan M."/>
            <person name="Ng V."/>
            <person name="Cullen D."/>
            <person name="Martin F."/>
            <person name="Rosso M.-N."/>
            <person name="Henrissat B."/>
            <person name="Hibbett D."/>
            <person name="Martinez A.T."/>
            <person name="Grigoriev I.V."/>
        </authorList>
    </citation>
    <scope>NUCLEOTIDE SEQUENCE</scope>
    <source>
        <strain evidence="2">AH 40177</strain>
    </source>
</reference>
<organism evidence="2 3">
    <name type="scientific">Rhodocollybia butyracea</name>
    <dbReference type="NCBI Taxonomy" id="206335"/>
    <lineage>
        <taxon>Eukaryota</taxon>
        <taxon>Fungi</taxon>
        <taxon>Dikarya</taxon>
        <taxon>Basidiomycota</taxon>
        <taxon>Agaricomycotina</taxon>
        <taxon>Agaricomycetes</taxon>
        <taxon>Agaricomycetidae</taxon>
        <taxon>Agaricales</taxon>
        <taxon>Marasmiineae</taxon>
        <taxon>Omphalotaceae</taxon>
        <taxon>Rhodocollybia</taxon>
    </lineage>
</organism>
<dbReference type="AlphaFoldDB" id="A0A9P5PZI5"/>
<comment type="caution">
    <text evidence="2">The sequence shown here is derived from an EMBL/GenBank/DDBJ whole genome shotgun (WGS) entry which is preliminary data.</text>
</comment>
<protein>
    <submittedName>
        <fullName evidence="2">Uncharacterized protein</fullName>
    </submittedName>
</protein>